<evidence type="ECO:0000256" key="1">
    <source>
        <dbReference type="SAM" id="MobiDB-lite"/>
    </source>
</evidence>
<feature type="region of interest" description="Disordered" evidence="1">
    <location>
        <begin position="58"/>
        <end position="80"/>
    </location>
</feature>
<keyword evidence="3" id="KW-1185">Reference proteome</keyword>
<protein>
    <submittedName>
        <fullName evidence="2">Uncharacterized protein</fullName>
    </submittedName>
</protein>
<dbReference type="EMBL" id="KE346131">
    <property type="protein sequence ID" value="EXC27072.1"/>
    <property type="molecule type" value="Genomic_DNA"/>
</dbReference>
<evidence type="ECO:0000313" key="2">
    <source>
        <dbReference type="EMBL" id="EXC27072.1"/>
    </source>
</evidence>
<proteinExistence type="predicted"/>
<evidence type="ECO:0000313" key="3">
    <source>
        <dbReference type="Proteomes" id="UP000030645"/>
    </source>
</evidence>
<sequence>MTQRHSSSTSSSSGSKFGMPTAGLAPDMQQSLSSLQPSHMELFREMMKLRPGVECTVFPPPSRIVLPRTDKEDNENEEER</sequence>
<accession>W9S5P3</accession>
<dbReference type="AlphaFoldDB" id="W9S5P3"/>
<name>W9S5P3_9ROSA</name>
<gene>
    <name evidence="2" type="ORF">L484_004143</name>
</gene>
<feature type="compositionally biased region" description="Low complexity" evidence="1">
    <location>
        <begin position="1"/>
        <end position="15"/>
    </location>
</feature>
<organism evidence="2 3">
    <name type="scientific">Morus notabilis</name>
    <dbReference type="NCBI Taxonomy" id="981085"/>
    <lineage>
        <taxon>Eukaryota</taxon>
        <taxon>Viridiplantae</taxon>
        <taxon>Streptophyta</taxon>
        <taxon>Embryophyta</taxon>
        <taxon>Tracheophyta</taxon>
        <taxon>Spermatophyta</taxon>
        <taxon>Magnoliopsida</taxon>
        <taxon>eudicotyledons</taxon>
        <taxon>Gunneridae</taxon>
        <taxon>Pentapetalae</taxon>
        <taxon>rosids</taxon>
        <taxon>fabids</taxon>
        <taxon>Rosales</taxon>
        <taxon>Moraceae</taxon>
        <taxon>Moreae</taxon>
        <taxon>Morus</taxon>
    </lineage>
</organism>
<feature type="region of interest" description="Disordered" evidence="1">
    <location>
        <begin position="1"/>
        <end position="32"/>
    </location>
</feature>
<dbReference type="Proteomes" id="UP000030645">
    <property type="component" value="Unassembled WGS sequence"/>
</dbReference>
<reference evidence="3" key="1">
    <citation type="submission" date="2013-01" db="EMBL/GenBank/DDBJ databases">
        <title>Draft Genome Sequence of a Mulberry Tree, Morus notabilis C.K. Schneid.</title>
        <authorList>
            <person name="He N."/>
            <person name="Zhao S."/>
        </authorList>
    </citation>
    <scope>NUCLEOTIDE SEQUENCE</scope>
</reference>